<name>A0AC34G546_9BILA</name>
<proteinExistence type="predicted"/>
<sequence length="94" mass="10312">MTQQDCDSQFCACLESFPSSFYCGALAQKGLCLATQVFGHNFHWSSQCTNQNNANGENGSMNEEEDGENSTALKGNCILSGSLEEYEYEHILAI</sequence>
<organism evidence="1 2">
    <name type="scientific">Panagrolaimus sp. ES5</name>
    <dbReference type="NCBI Taxonomy" id="591445"/>
    <lineage>
        <taxon>Eukaryota</taxon>
        <taxon>Metazoa</taxon>
        <taxon>Ecdysozoa</taxon>
        <taxon>Nematoda</taxon>
        <taxon>Chromadorea</taxon>
        <taxon>Rhabditida</taxon>
        <taxon>Tylenchina</taxon>
        <taxon>Panagrolaimomorpha</taxon>
        <taxon>Panagrolaimoidea</taxon>
        <taxon>Panagrolaimidae</taxon>
        <taxon>Panagrolaimus</taxon>
    </lineage>
</organism>
<dbReference type="WBParaSite" id="ES5_v2.g24815.t1">
    <property type="protein sequence ID" value="ES5_v2.g24815.t1"/>
    <property type="gene ID" value="ES5_v2.g24815"/>
</dbReference>
<evidence type="ECO:0000313" key="2">
    <source>
        <dbReference type="WBParaSite" id="ES5_v2.g24815.t1"/>
    </source>
</evidence>
<evidence type="ECO:0000313" key="1">
    <source>
        <dbReference type="Proteomes" id="UP000887579"/>
    </source>
</evidence>
<protein>
    <submittedName>
        <fullName evidence="2">Uncharacterized protein</fullName>
    </submittedName>
</protein>
<dbReference type="Proteomes" id="UP000887579">
    <property type="component" value="Unplaced"/>
</dbReference>
<reference evidence="2" key="1">
    <citation type="submission" date="2022-11" db="UniProtKB">
        <authorList>
            <consortium name="WormBaseParasite"/>
        </authorList>
    </citation>
    <scope>IDENTIFICATION</scope>
</reference>
<accession>A0AC34G546</accession>